<feature type="transmembrane region" description="Helical" evidence="8">
    <location>
        <begin position="283"/>
        <end position="301"/>
    </location>
</feature>
<evidence type="ECO:0000313" key="11">
    <source>
        <dbReference type="Proteomes" id="UP000053144"/>
    </source>
</evidence>
<dbReference type="GO" id="GO:0000118">
    <property type="term" value="C:histone deacetylase complex"/>
    <property type="evidence" value="ECO:0007669"/>
    <property type="project" value="TreeGrafter"/>
</dbReference>
<sequence length="334" mass="38868">MDDALHFLNRVKDVFWDQREKYDMLIQILKDYKDERITCAVVAARVKELLRGHHTLILRFNNFLPKEHEIKLNEPRQELVRLVDNIKERFKNDQPAYASFLVSMKTYKEDKRKTTCDLHGEIAILFKDHQDLLEEFTRLLPNYDAIGFEETVHDKKPTLIIPKCKQACLGCFTALLFCTIIWSLIFVYFLSSHDEITRKTKICSFCFLGLVLISLIANIFHRPYNVLCMRKYLTKRVREGLLSKILAIGDGWFSQKETFRCDLCHRFAEESVVKPLMGQKMGLGFQTICAVGIGLSVGLMFSWKVAIAVIVVQLVIIVCFYTRGVFKIMKVHDN</sequence>
<dbReference type="Gene3D" id="1.20.1160.11">
    <property type="entry name" value="Paired amphipathic helix"/>
    <property type="match status" value="2"/>
</dbReference>
<dbReference type="InterPro" id="IPR039774">
    <property type="entry name" value="Sin3-like"/>
</dbReference>
<dbReference type="GO" id="GO:0000122">
    <property type="term" value="P:negative regulation of transcription by RNA polymerase II"/>
    <property type="evidence" value="ECO:0007669"/>
    <property type="project" value="TreeGrafter"/>
</dbReference>
<dbReference type="GO" id="GO:0016020">
    <property type="term" value="C:membrane"/>
    <property type="evidence" value="ECO:0007669"/>
    <property type="project" value="InterPro"/>
</dbReference>
<dbReference type="AlphaFoldDB" id="A0A0L9VNY6"/>
<evidence type="ECO:0000256" key="2">
    <source>
        <dbReference type="ARBA" id="ARBA00022491"/>
    </source>
</evidence>
<evidence type="ECO:0000259" key="9">
    <source>
        <dbReference type="Pfam" id="PF00664"/>
    </source>
</evidence>
<dbReference type="Pfam" id="PF00664">
    <property type="entry name" value="ABC_membrane"/>
    <property type="match status" value="1"/>
</dbReference>
<dbReference type="Proteomes" id="UP000053144">
    <property type="component" value="Chromosome 10"/>
</dbReference>
<keyword evidence="5 8" id="KW-0472">Membrane</keyword>
<dbReference type="GO" id="GO:0005524">
    <property type="term" value="F:ATP binding"/>
    <property type="evidence" value="ECO:0007669"/>
    <property type="project" value="InterPro"/>
</dbReference>
<feature type="transmembrane region" description="Helical" evidence="8">
    <location>
        <begin position="167"/>
        <end position="190"/>
    </location>
</feature>
<dbReference type="GO" id="GO:0140359">
    <property type="term" value="F:ABC-type transporter activity"/>
    <property type="evidence" value="ECO:0007669"/>
    <property type="project" value="InterPro"/>
</dbReference>
<gene>
    <name evidence="10" type="ORF">LR48_Vigan10g265700</name>
</gene>
<dbReference type="InterPro" id="IPR003822">
    <property type="entry name" value="PAH"/>
</dbReference>
<evidence type="ECO:0000313" key="10">
    <source>
        <dbReference type="EMBL" id="KOM56765.1"/>
    </source>
</evidence>
<dbReference type="InterPro" id="IPR011527">
    <property type="entry name" value="ABC1_TM_dom"/>
</dbReference>
<name>A0A0L9VNY6_PHAAN</name>
<evidence type="ECO:0000256" key="4">
    <source>
        <dbReference type="ARBA" id="ARBA00022989"/>
    </source>
</evidence>
<dbReference type="Gene3D" id="1.20.1560.10">
    <property type="entry name" value="ABC transporter type 1, transmembrane domain"/>
    <property type="match status" value="1"/>
</dbReference>
<proteinExistence type="predicted"/>
<dbReference type="PROSITE" id="PS51477">
    <property type="entry name" value="PAH"/>
    <property type="match status" value="2"/>
</dbReference>
<dbReference type="PANTHER" id="PTHR12346:SF0">
    <property type="entry name" value="SIN3A, ISOFORM G"/>
    <property type="match status" value="1"/>
</dbReference>
<dbReference type="InterPro" id="IPR036640">
    <property type="entry name" value="ABC1_TM_sf"/>
</dbReference>
<dbReference type="Pfam" id="PF02671">
    <property type="entry name" value="PAH"/>
    <property type="match status" value="2"/>
</dbReference>
<accession>A0A0L9VNY6</accession>
<dbReference type="SUPFAM" id="SSF90123">
    <property type="entry name" value="ABC transporter transmembrane region"/>
    <property type="match status" value="1"/>
</dbReference>
<dbReference type="FunFam" id="1.20.1160.11:FF:000001">
    <property type="entry name" value="Paired amphipathic helix protein Sin3"/>
    <property type="match status" value="1"/>
</dbReference>
<evidence type="ECO:0000256" key="7">
    <source>
        <dbReference type="PROSITE-ProRule" id="PRU00810"/>
    </source>
</evidence>
<reference evidence="11" key="1">
    <citation type="journal article" date="2015" name="Proc. Natl. Acad. Sci. U.S.A.">
        <title>Genome sequencing of adzuki bean (Vigna angularis) provides insight into high starch and low fat accumulation and domestication.</title>
        <authorList>
            <person name="Yang K."/>
            <person name="Tian Z."/>
            <person name="Chen C."/>
            <person name="Luo L."/>
            <person name="Zhao B."/>
            <person name="Wang Z."/>
            <person name="Yu L."/>
            <person name="Li Y."/>
            <person name="Sun Y."/>
            <person name="Li W."/>
            <person name="Chen Y."/>
            <person name="Li Y."/>
            <person name="Zhang Y."/>
            <person name="Ai D."/>
            <person name="Zhao J."/>
            <person name="Shang C."/>
            <person name="Ma Y."/>
            <person name="Wu B."/>
            <person name="Wang M."/>
            <person name="Gao L."/>
            <person name="Sun D."/>
            <person name="Zhang P."/>
            <person name="Guo F."/>
            <person name="Wang W."/>
            <person name="Li Y."/>
            <person name="Wang J."/>
            <person name="Varshney R.K."/>
            <person name="Wang J."/>
            <person name="Ling H.Q."/>
            <person name="Wan P."/>
        </authorList>
    </citation>
    <scope>NUCLEOTIDE SEQUENCE</scope>
    <source>
        <strain evidence="11">cv. Jingnong 6</strain>
    </source>
</reference>
<dbReference type="GO" id="GO:0000785">
    <property type="term" value="C:chromatin"/>
    <property type="evidence" value="ECO:0007669"/>
    <property type="project" value="TreeGrafter"/>
</dbReference>
<dbReference type="EMBL" id="CM003380">
    <property type="protein sequence ID" value="KOM56765.1"/>
    <property type="molecule type" value="Genomic_DNA"/>
</dbReference>
<keyword evidence="6 7" id="KW-0539">Nucleus</keyword>
<dbReference type="PANTHER" id="PTHR12346">
    <property type="entry name" value="SIN3B-RELATED"/>
    <property type="match status" value="1"/>
</dbReference>
<dbReference type="SUPFAM" id="SSF47762">
    <property type="entry name" value="PAH2 domain"/>
    <property type="match status" value="2"/>
</dbReference>
<feature type="transmembrane region" description="Helical" evidence="8">
    <location>
        <begin position="307"/>
        <end position="326"/>
    </location>
</feature>
<evidence type="ECO:0000256" key="6">
    <source>
        <dbReference type="ARBA" id="ARBA00023242"/>
    </source>
</evidence>
<protein>
    <recommendedName>
        <fullName evidence="9">ABC transmembrane type-1 domain-containing protein</fullName>
    </recommendedName>
</protein>
<keyword evidence="2" id="KW-0678">Repressor</keyword>
<dbReference type="Gramene" id="KOM56765">
    <property type="protein sequence ID" value="KOM56765"/>
    <property type="gene ID" value="LR48_Vigan10g265700"/>
</dbReference>
<keyword evidence="4 8" id="KW-1133">Transmembrane helix</keyword>
<evidence type="ECO:0000256" key="1">
    <source>
        <dbReference type="ARBA" id="ARBA00004123"/>
    </source>
</evidence>
<comment type="subcellular location">
    <subcellularLocation>
        <location evidence="1 7">Nucleus</location>
    </subcellularLocation>
</comment>
<feature type="domain" description="ABC transmembrane type-1" evidence="9">
    <location>
        <begin position="177"/>
        <end position="322"/>
    </location>
</feature>
<organism evidence="10 11">
    <name type="scientific">Phaseolus angularis</name>
    <name type="common">Azuki bean</name>
    <name type="synonym">Vigna angularis</name>
    <dbReference type="NCBI Taxonomy" id="3914"/>
    <lineage>
        <taxon>Eukaryota</taxon>
        <taxon>Viridiplantae</taxon>
        <taxon>Streptophyta</taxon>
        <taxon>Embryophyta</taxon>
        <taxon>Tracheophyta</taxon>
        <taxon>Spermatophyta</taxon>
        <taxon>Magnoliopsida</taxon>
        <taxon>eudicotyledons</taxon>
        <taxon>Gunneridae</taxon>
        <taxon>Pentapetalae</taxon>
        <taxon>rosids</taxon>
        <taxon>fabids</taxon>
        <taxon>Fabales</taxon>
        <taxon>Fabaceae</taxon>
        <taxon>Papilionoideae</taxon>
        <taxon>50 kb inversion clade</taxon>
        <taxon>NPAAA clade</taxon>
        <taxon>indigoferoid/millettioid clade</taxon>
        <taxon>Phaseoleae</taxon>
        <taxon>Vigna</taxon>
    </lineage>
</organism>
<evidence type="ECO:0000256" key="5">
    <source>
        <dbReference type="ARBA" id="ARBA00023136"/>
    </source>
</evidence>
<dbReference type="InterPro" id="IPR036600">
    <property type="entry name" value="PAH_sf"/>
</dbReference>
<feature type="transmembrane region" description="Helical" evidence="8">
    <location>
        <begin position="202"/>
        <end position="221"/>
    </location>
</feature>
<keyword evidence="3 8" id="KW-0812">Transmembrane</keyword>
<evidence type="ECO:0000256" key="8">
    <source>
        <dbReference type="SAM" id="Phobius"/>
    </source>
</evidence>
<evidence type="ECO:0000256" key="3">
    <source>
        <dbReference type="ARBA" id="ARBA00022692"/>
    </source>
</evidence>
<dbReference type="GO" id="GO:0003714">
    <property type="term" value="F:transcription corepressor activity"/>
    <property type="evidence" value="ECO:0007669"/>
    <property type="project" value="InterPro"/>
</dbReference>